<proteinExistence type="predicted"/>
<reference evidence="3" key="1">
    <citation type="submission" date="2024-07" db="EMBL/GenBank/DDBJ databases">
        <authorList>
            <person name="Biller S.J."/>
        </authorList>
    </citation>
    <scope>NUCLEOTIDE SEQUENCE</scope>
    <source>
        <strain evidence="3">WC2420</strain>
    </source>
</reference>
<name>A0AB39VL72_9GAMM</name>
<accession>A0AB39VL72</accession>
<sequence>MMRILILGATGMVGQGVLRETLLAKDVSEVISLARSPVEPLPPGDPAHKLTQLVHRDLFDLDSFIPQLTNLDACFFCLGLSSLGMSEADYSHITYDLTLSVAKMLLPHNPMMTFVYVSGAGTDSTEQGKSMWARVKGKTENALLDMPFKATYLFRPGVMQPLHGVKSKTKAYRLLYPLMWPFITVLKPLMPGVILTTENVALAMLNAARLCEGDKIMESKDIYQLSRR</sequence>
<dbReference type="GO" id="GO:0016020">
    <property type="term" value="C:membrane"/>
    <property type="evidence" value="ECO:0007669"/>
    <property type="project" value="UniProtKB-SubCell"/>
</dbReference>
<evidence type="ECO:0000256" key="1">
    <source>
        <dbReference type="ARBA" id="ARBA00004370"/>
    </source>
</evidence>
<gene>
    <name evidence="3" type="ORF">AB3G37_12600</name>
</gene>
<dbReference type="InterPro" id="IPR036291">
    <property type="entry name" value="NAD(P)-bd_dom_sf"/>
</dbReference>
<dbReference type="EMBL" id="CP165628">
    <property type="protein sequence ID" value="XDU70434.1"/>
    <property type="molecule type" value="Genomic_DNA"/>
</dbReference>
<dbReference type="Gene3D" id="3.40.50.720">
    <property type="entry name" value="NAD(P)-binding Rossmann-like Domain"/>
    <property type="match status" value="1"/>
</dbReference>
<dbReference type="Pfam" id="PF01370">
    <property type="entry name" value="Epimerase"/>
    <property type="match status" value="1"/>
</dbReference>
<dbReference type="InterPro" id="IPR001509">
    <property type="entry name" value="Epimerase_deHydtase"/>
</dbReference>
<dbReference type="PANTHER" id="PTHR14097">
    <property type="entry name" value="OXIDOREDUCTASE HTATIP2"/>
    <property type="match status" value="1"/>
</dbReference>
<dbReference type="SUPFAM" id="SSF51735">
    <property type="entry name" value="NAD(P)-binding Rossmann-fold domains"/>
    <property type="match status" value="1"/>
</dbReference>
<evidence type="ECO:0000259" key="2">
    <source>
        <dbReference type="Pfam" id="PF01370"/>
    </source>
</evidence>
<dbReference type="AlphaFoldDB" id="A0AB39VL72"/>
<feature type="domain" description="NAD-dependent epimerase/dehydratase" evidence="2">
    <location>
        <begin position="4"/>
        <end position="119"/>
    </location>
</feature>
<protein>
    <submittedName>
        <fullName evidence="3">NAD-dependent epimerase/dehydratase family protein</fullName>
    </submittedName>
</protein>
<comment type="subcellular location">
    <subcellularLocation>
        <location evidence="1">Membrane</location>
    </subcellularLocation>
</comment>
<evidence type="ECO:0000313" key="3">
    <source>
        <dbReference type="EMBL" id="XDU70434.1"/>
    </source>
</evidence>
<organism evidence="3">
    <name type="scientific">Rouxiella sp. WC2420</name>
    <dbReference type="NCBI Taxonomy" id="3234145"/>
    <lineage>
        <taxon>Bacteria</taxon>
        <taxon>Pseudomonadati</taxon>
        <taxon>Pseudomonadota</taxon>
        <taxon>Gammaproteobacteria</taxon>
        <taxon>Enterobacterales</taxon>
        <taxon>Yersiniaceae</taxon>
        <taxon>Rouxiella</taxon>
    </lineage>
</organism>
<dbReference type="PANTHER" id="PTHR14097:SF8">
    <property type="entry name" value="NAD(P)-BINDING DOMAIN-CONTAINING PROTEIN"/>
    <property type="match status" value="1"/>
</dbReference>